<dbReference type="AlphaFoldDB" id="A0A5B7ENV5"/>
<sequence length="65" mass="7383">MAYRKVRKRTTDPKCRWLWNDSDQSPLVSRSRSRATVLVKATCSIKIKIKMVDRMVAIGSGTLTA</sequence>
<name>A0A5B7ENV5_PORTR</name>
<accession>A0A5B7ENV5</accession>
<protein>
    <submittedName>
        <fullName evidence="1">Uncharacterized protein</fullName>
    </submittedName>
</protein>
<keyword evidence="2" id="KW-1185">Reference proteome</keyword>
<organism evidence="1 2">
    <name type="scientific">Portunus trituberculatus</name>
    <name type="common">Swimming crab</name>
    <name type="synonym">Neptunus trituberculatus</name>
    <dbReference type="NCBI Taxonomy" id="210409"/>
    <lineage>
        <taxon>Eukaryota</taxon>
        <taxon>Metazoa</taxon>
        <taxon>Ecdysozoa</taxon>
        <taxon>Arthropoda</taxon>
        <taxon>Crustacea</taxon>
        <taxon>Multicrustacea</taxon>
        <taxon>Malacostraca</taxon>
        <taxon>Eumalacostraca</taxon>
        <taxon>Eucarida</taxon>
        <taxon>Decapoda</taxon>
        <taxon>Pleocyemata</taxon>
        <taxon>Brachyura</taxon>
        <taxon>Eubrachyura</taxon>
        <taxon>Portunoidea</taxon>
        <taxon>Portunidae</taxon>
        <taxon>Portuninae</taxon>
        <taxon>Portunus</taxon>
    </lineage>
</organism>
<evidence type="ECO:0000313" key="1">
    <source>
        <dbReference type="EMBL" id="MPC36171.1"/>
    </source>
</evidence>
<evidence type="ECO:0000313" key="2">
    <source>
        <dbReference type="Proteomes" id="UP000324222"/>
    </source>
</evidence>
<proteinExistence type="predicted"/>
<reference evidence="1 2" key="1">
    <citation type="submission" date="2019-05" db="EMBL/GenBank/DDBJ databases">
        <title>Another draft genome of Portunus trituberculatus and its Hox gene families provides insights of decapod evolution.</title>
        <authorList>
            <person name="Jeong J.-H."/>
            <person name="Song I."/>
            <person name="Kim S."/>
            <person name="Choi T."/>
            <person name="Kim D."/>
            <person name="Ryu S."/>
            <person name="Kim W."/>
        </authorList>
    </citation>
    <scope>NUCLEOTIDE SEQUENCE [LARGE SCALE GENOMIC DNA]</scope>
    <source>
        <tissue evidence="1">Muscle</tissue>
    </source>
</reference>
<dbReference type="EMBL" id="VSRR010003440">
    <property type="protein sequence ID" value="MPC36171.1"/>
    <property type="molecule type" value="Genomic_DNA"/>
</dbReference>
<dbReference type="Proteomes" id="UP000324222">
    <property type="component" value="Unassembled WGS sequence"/>
</dbReference>
<comment type="caution">
    <text evidence="1">The sequence shown here is derived from an EMBL/GenBank/DDBJ whole genome shotgun (WGS) entry which is preliminary data.</text>
</comment>
<gene>
    <name evidence="1" type="ORF">E2C01_029619</name>
</gene>